<dbReference type="CDD" id="cd03214">
    <property type="entry name" value="ABC_Iron-Siderophores_B12_Hemin"/>
    <property type="match status" value="1"/>
</dbReference>
<evidence type="ECO:0000313" key="6">
    <source>
        <dbReference type="Proteomes" id="UP000031121"/>
    </source>
</evidence>
<dbReference type="InterPro" id="IPR017871">
    <property type="entry name" value="ABC_transporter-like_CS"/>
</dbReference>
<proteinExistence type="predicted"/>
<dbReference type="InterPro" id="IPR027417">
    <property type="entry name" value="P-loop_NTPase"/>
</dbReference>
<keyword evidence="2" id="KW-0547">Nucleotide-binding</keyword>
<organism evidence="5 6">
    <name type="scientific">Berryella intestinalis</name>
    <dbReference type="NCBI Taxonomy" id="1531429"/>
    <lineage>
        <taxon>Bacteria</taxon>
        <taxon>Bacillati</taxon>
        <taxon>Actinomycetota</taxon>
        <taxon>Coriobacteriia</taxon>
        <taxon>Eggerthellales</taxon>
        <taxon>Eggerthellaceae</taxon>
        <taxon>Berryella</taxon>
    </lineage>
</organism>
<evidence type="ECO:0000259" key="4">
    <source>
        <dbReference type="PROSITE" id="PS50893"/>
    </source>
</evidence>
<dbReference type="OrthoDB" id="5296765at2"/>
<dbReference type="GO" id="GO:0005524">
    <property type="term" value="F:ATP binding"/>
    <property type="evidence" value="ECO:0007669"/>
    <property type="project" value="UniProtKB-KW"/>
</dbReference>
<dbReference type="InterPro" id="IPR050153">
    <property type="entry name" value="Metal_Ion_Import_ABC"/>
</dbReference>
<keyword evidence="6" id="KW-1185">Reference proteome</keyword>
<reference evidence="5 6" key="2">
    <citation type="journal article" date="2015" name="Genome Announc.">
        <title>Complete Genome Sequence of Coriobacteriaceae Strain 68-1-3, a Novel Mucus-Degrading Isolate from the Swine Intestinal Tract.</title>
        <authorList>
            <person name="Looft T."/>
            <person name="Bayles D.O."/>
            <person name="Alt D.P."/>
            <person name="Stanton T.B."/>
        </authorList>
    </citation>
    <scope>NUCLEOTIDE SEQUENCE [LARGE SCALE GENOMIC DNA]</scope>
    <source>
        <strain evidence="5 6">68-1-3</strain>
    </source>
</reference>
<dbReference type="PANTHER" id="PTHR42734:SF19">
    <property type="entry name" value="IRON COMPOUNDS ABC TRANSPORTER, ATP-BINDING PROTEIN"/>
    <property type="match status" value="1"/>
</dbReference>
<protein>
    <submittedName>
        <fullName evidence="5">ABC transporter</fullName>
    </submittedName>
</protein>
<evidence type="ECO:0000256" key="2">
    <source>
        <dbReference type="ARBA" id="ARBA00022741"/>
    </source>
</evidence>
<dbReference type="GO" id="GO:0016887">
    <property type="term" value="F:ATP hydrolysis activity"/>
    <property type="evidence" value="ECO:0007669"/>
    <property type="project" value="InterPro"/>
</dbReference>
<accession>A0A0A8B450</accession>
<dbReference type="Pfam" id="PF00005">
    <property type="entry name" value="ABC_tran"/>
    <property type="match status" value="1"/>
</dbReference>
<dbReference type="KEGG" id="cbac:JI75_01495"/>
<dbReference type="RefSeq" id="WP_039688187.1">
    <property type="nucleotide sequence ID" value="NZ_CP009302.1"/>
</dbReference>
<dbReference type="Proteomes" id="UP000031121">
    <property type="component" value="Chromosome"/>
</dbReference>
<dbReference type="PROSITE" id="PS00211">
    <property type="entry name" value="ABC_TRANSPORTER_1"/>
    <property type="match status" value="1"/>
</dbReference>
<dbReference type="SUPFAM" id="SSF52540">
    <property type="entry name" value="P-loop containing nucleoside triphosphate hydrolases"/>
    <property type="match status" value="1"/>
</dbReference>
<evidence type="ECO:0000256" key="1">
    <source>
        <dbReference type="ARBA" id="ARBA00022448"/>
    </source>
</evidence>
<dbReference type="InterPro" id="IPR003593">
    <property type="entry name" value="AAA+_ATPase"/>
</dbReference>
<dbReference type="EMBL" id="CP009302">
    <property type="protein sequence ID" value="AJC11558.1"/>
    <property type="molecule type" value="Genomic_DNA"/>
</dbReference>
<dbReference type="STRING" id="1531429.JI75_01495"/>
<keyword evidence="1" id="KW-0813">Transport</keyword>
<dbReference type="PROSITE" id="PS50893">
    <property type="entry name" value="ABC_TRANSPORTER_2"/>
    <property type="match status" value="1"/>
</dbReference>
<reference evidence="6" key="1">
    <citation type="submission" date="2014-08" db="EMBL/GenBank/DDBJ databases">
        <title>Coriobacteriaceae sp. complete genome.</title>
        <authorList>
            <person name="Looft T."/>
            <person name="Bayles D.O."/>
            <person name="Stanton T.B."/>
        </authorList>
    </citation>
    <scope>NUCLEOTIDE SEQUENCE [LARGE SCALE GENOMIC DNA]</scope>
    <source>
        <strain evidence="6">68-1-3</strain>
    </source>
</reference>
<dbReference type="PANTHER" id="PTHR42734">
    <property type="entry name" value="METAL TRANSPORT SYSTEM ATP-BINDING PROTEIN TM_0124-RELATED"/>
    <property type="match status" value="1"/>
</dbReference>
<evidence type="ECO:0000313" key="5">
    <source>
        <dbReference type="EMBL" id="AJC11558.1"/>
    </source>
</evidence>
<dbReference type="HOGENOM" id="CLU_000604_1_11_11"/>
<dbReference type="SMART" id="SM00382">
    <property type="entry name" value="AAA"/>
    <property type="match status" value="1"/>
</dbReference>
<feature type="domain" description="ABC transporter" evidence="4">
    <location>
        <begin position="3"/>
        <end position="238"/>
    </location>
</feature>
<dbReference type="AlphaFoldDB" id="A0A0A8B450"/>
<gene>
    <name evidence="5" type="ORF">JI75_01495</name>
</gene>
<dbReference type="Gene3D" id="3.40.50.300">
    <property type="entry name" value="P-loop containing nucleotide triphosphate hydrolases"/>
    <property type="match status" value="1"/>
</dbReference>
<dbReference type="FunFam" id="3.40.50.300:FF:000134">
    <property type="entry name" value="Iron-enterobactin ABC transporter ATP-binding protein"/>
    <property type="match status" value="1"/>
</dbReference>
<evidence type="ECO:0000256" key="3">
    <source>
        <dbReference type="ARBA" id="ARBA00022840"/>
    </source>
</evidence>
<dbReference type="InterPro" id="IPR003439">
    <property type="entry name" value="ABC_transporter-like_ATP-bd"/>
</dbReference>
<name>A0A0A8B450_9ACTN</name>
<sequence>MSIRVEHLGFSYGNREILHDLSFEVPDGCLVNVLGPNGVGKSTLFRCILGLNQRYSGRILVNGKDVRELSIRQRAREISYIPQTHAPVYDYEVLDVVLMATGSSMKVLWNPGCEQRKRAYEALERVGIEQFAHRLYTRLSGGEQQLVLIARALAQDARTIVMDEPTSALDYGNTVRVLSRIRQLAREGLSIVQSTHNPDHAFLYADKTLVLRSGGLEAYGDPREVVTSDLVSRIYGVDVEVSSLYGDKVRVCVPVHEITACGRENRGSERT</sequence>
<keyword evidence="3" id="KW-0067">ATP-binding</keyword>